<comment type="subcellular location">
    <subcellularLocation>
        <location evidence="4">Plastid</location>
        <location evidence="4">Chloroplast</location>
    </subcellularLocation>
</comment>
<evidence type="ECO:0000256" key="2">
    <source>
        <dbReference type="ARBA" id="ARBA00022980"/>
    </source>
</evidence>
<evidence type="ECO:0000313" key="5">
    <source>
        <dbReference type="EMBL" id="QXU76232.1"/>
    </source>
</evidence>
<organism evidence="5">
    <name type="scientific">Dicranopteris pedata</name>
    <dbReference type="NCBI Taxonomy" id="397678"/>
    <lineage>
        <taxon>Eukaryota</taxon>
        <taxon>Viridiplantae</taxon>
        <taxon>Streptophyta</taxon>
        <taxon>Embryophyta</taxon>
        <taxon>Tracheophyta</taxon>
        <taxon>Polypodiopsida</taxon>
        <taxon>Polypodiidae</taxon>
        <taxon>Gleicheniales</taxon>
        <taxon>Gleicheniaceae</taxon>
        <taxon>Dicranopteris</taxon>
    </lineage>
</organism>
<dbReference type="GO" id="GO:0032543">
    <property type="term" value="P:mitochondrial translation"/>
    <property type="evidence" value="ECO:0007669"/>
    <property type="project" value="TreeGrafter"/>
</dbReference>
<dbReference type="PANTHER" id="PTHR12919:SF20">
    <property type="entry name" value="SMALL RIBOSOMAL SUBUNIT PROTEIN BS16M"/>
    <property type="match status" value="1"/>
</dbReference>
<accession>A0A8F7CKT2</accession>
<dbReference type="Gene3D" id="3.30.1320.10">
    <property type="match status" value="1"/>
</dbReference>
<dbReference type="SUPFAM" id="SSF54565">
    <property type="entry name" value="Ribosomal protein S16"/>
    <property type="match status" value="1"/>
</dbReference>
<comment type="similarity">
    <text evidence="1 4">Belongs to the bacterial ribosomal protein bS16 family.</text>
</comment>
<dbReference type="InterPro" id="IPR023803">
    <property type="entry name" value="Ribosomal_bS16_dom_sf"/>
</dbReference>
<dbReference type="GO" id="GO:0009507">
    <property type="term" value="C:chloroplast"/>
    <property type="evidence" value="ECO:0007669"/>
    <property type="project" value="UniProtKB-SubCell"/>
</dbReference>
<keyword evidence="2 4" id="KW-0689">Ribosomal protein</keyword>
<geneLocation type="chloroplast" evidence="5"/>
<keyword evidence="5" id="KW-0150">Chloroplast</keyword>
<dbReference type="GO" id="GO:0015935">
    <property type="term" value="C:small ribosomal subunit"/>
    <property type="evidence" value="ECO:0007669"/>
    <property type="project" value="TreeGrafter"/>
</dbReference>
<dbReference type="InterPro" id="IPR000307">
    <property type="entry name" value="Ribosomal_bS16"/>
</dbReference>
<name>A0A8F7CKT2_9MONI</name>
<dbReference type="Pfam" id="PF00886">
    <property type="entry name" value="Ribosomal_S16"/>
    <property type="match status" value="1"/>
</dbReference>
<dbReference type="AlphaFoldDB" id="A0A8F7CKT2"/>
<dbReference type="GO" id="GO:0005739">
    <property type="term" value="C:mitochondrion"/>
    <property type="evidence" value="ECO:0007669"/>
    <property type="project" value="GOC"/>
</dbReference>
<evidence type="ECO:0000256" key="3">
    <source>
        <dbReference type="ARBA" id="ARBA00023274"/>
    </source>
</evidence>
<keyword evidence="3 4" id="KW-0687">Ribonucleoprotein</keyword>
<dbReference type="HAMAP" id="MF_00385">
    <property type="entry name" value="Ribosomal_bS16"/>
    <property type="match status" value="1"/>
</dbReference>
<dbReference type="NCBIfam" id="TIGR00002">
    <property type="entry name" value="S16"/>
    <property type="match status" value="1"/>
</dbReference>
<dbReference type="GO" id="GO:0003735">
    <property type="term" value="F:structural constituent of ribosome"/>
    <property type="evidence" value="ECO:0007669"/>
    <property type="project" value="InterPro"/>
</dbReference>
<sequence>MVKTRLKRYGGKQRTTYRIIAIDVKSRREGKAIREVGFYDPRKDQTQLDVFAIISLPEVGAQTTETVRDISGRAKVFEQVRINPH</sequence>
<proteinExistence type="inferred from homology"/>
<protein>
    <recommendedName>
        <fullName evidence="4">Small ribosomal subunit protein bS16c</fullName>
    </recommendedName>
</protein>
<gene>
    <name evidence="4 5" type="primary">rps16</name>
</gene>
<evidence type="ECO:0000256" key="4">
    <source>
        <dbReference type="HAMAP-Rule" id="MF_00385"/>
    </source>
</evidence>
<keyword evidence="5" id="KW-0934">Plastid</keyword>
<evidence type="ECO:0000256" key="1">
    <source>
        <dbReference type="ARBA" id="ARBA00006668"/>
    </source>
</evidence>
<dbReference type="PANTHER" id="PTHR12919">
    <property type="entry name" value="30S RIBOSOMAL PROTEIN S16"/>
    <property type="match status" value="1"/>
</dbReference>
<reference evidence="5" key="1">
    <citation type="submission" date="2019-12" db="EMBL/GenBank/DDBJ databases">
        <title>The complete chloroplast genome sequence of Dicranopteris pedata (Gleicheniaceae).</title>
        <authorList>
            <person name="Ma X."/>
        </authorList>
    </citation>
    <scope>NUCLEOTIDE SEQUENCE</scope>
</reference>
<dbReference type="EMBL" id="MN817664">
    <property type="protein sequence ID" value="QXU76232.1"/>
    <property type="molecule type" value="Genomic_DNA"/>
</dbReference>